<keyword evidence="3 7" id="KW-0479">Metal-binding</keyword>
<dbReference type="InterPro" id="IPR045213">
    <property type="entry name" value="Malic_NAD-bd_bact_type"/>
</dbReference>
<dbReference type="PROSITE" id="PS00331">
    <property type="entry name" value="MALIC_ENZYMES"/>
    <property type="match status" value="1"/>
</dbReference>
<dbReference type="InterPro" id="IPR037062">
    <property type="entry name" value="Malic_N_dom_sf"/>
</dbReference>
<dbReference type="GO" id="GO:0004470">
    <property type="term" value="F:malic enzyme activity"/>
    <property type="evidence" value="ECO:0007669"/>
    <property type="project" value="InterPro"/>
</dbReference>
<dbReference type="PANTHER" id="PTHR43237:SF4">
    <property type="entry name" value="NADP-DEPENDENT MALIC ENZYME"/>
    <property type="match status" value="1"/>
</dbReference>
<dbReference type="Proteomes" id="UP000515498">
    <property type="component" value="Chromosome"/>
</dbReference>
<organism evidence="10 11">
    <name type="scientific">Mycolicibacterium fluoranthenivorans</name>
    <dbReference type="NCBI Taxonomy" id="258505"/>
    <lineage>
        <taxon>Bacteria</taxon>
        <taxon>Bacillati</taxon>
        <taxon>Actinomycetota</taxon>
        <taxon>Actinomycetes</taxon>
        <taxon>Mycobacteriales</taxon>
        <taxon>Mycobacteriaceae</taxon>
        <taxon>Mycolicibacterium</taxon>
    </lineage>
</organism>
<evidence type="ECO:0000313" key="11">
    <source>
        <dbReference type="Proteomes" id="UP000515498"/>
    </source>
</evidence>
<dbReference type="SMART" id="SM01274">
    <property type="entry name" value="malic"/>
    <property type="match status" value="1"/>
</dbReference>
<dbReference type="Pfam" id="PF03949">
    <property type="entry name" value="Malic_M"/>
    <property type="match status" value="1"/>
</dbReference>
<dbReference type="SMART" id="SM00919">
    <property type="entry name" value="Malic_M"/>
    <property type="match status" value="1"/>
</dbReference>
<proteinExistence type="inferred from homology"/>
<evidence type="ECO:0000259" key="8">
    <source>
        <dbReference type="SMART" id="SM00919"/>
    </source>
</evidence>
<dbReference type="Gene3D" id="3.40.50.720">
    <property type="entry name" value="NAD(P)-binding Rossmann-like Domain"/>
    <property type="match status" value="1"/>
</dbReference>
<evidence type="ECO:0000313" key="10">
    <source>
        <dbReference type="EMBL" id="QNJ92039.1"/>
    </source>
</evidence>
<dbReference type="InterPro" id="IPR015884">
    <property type="entry name" value="Malic_enzyme_CS"/>
</dbReference>
<feature type="binding site" evidence="6">
    <location>
        <position position="321"/>
    </location>
    <ligand>
        <name>(S)-malate</name>
        <dbReference type="ChEBI" id="CHEBI:15589"/>
    </ligand>
</feature>
<sequence>MAELVRTPQVVIDDAEIFAAHEGGKLSVALNEPLDTQRALSIAYTPGVAQVSRAIAADVTLAKKYTWANRLVAVVSDGSAVLGLGDIGPAASLPVMEGKSALFKTFGGLDSIPIVLDTKDPDEIVETLIRLRPTFGAVNLEDISAPRCFEIERRVIEALDCPVMHDDQHGTAIVVLAALLGAVKVLDRDIHDLKVVVSGAGAAGVACTNILLNSGITDIVVLDSKGIVASDRSDLNSFKAELAQRTNPRGLTGGVAEALSGADVFLGVSAGLVPEELIATMAPGGIVFALSNPDPEIHPDAARKYAAVVATGRSDFPNQINNVLAFPGVFRGALDAGARRITEEMKVAAAHAIFSVVGDDLAVDHIVPSALDPRVGPAVAAAVAKASGV</sequence>
<feature type="binding site" evidence="6">
    <location>
        <position position="292"/>
    </location>
    <ligand>
        <name>(S)-malate</name>
        <dbReference type="ChEBI" id="CHEBI:15589"/>
    </ligand>
</feature>
<dbReference type="PANTHER" id="PTHR43237">
    <property type="entry name" value="NADP-DEPENDENT MALIC ENZYME"/>
    <property type="match status" value="1"/>
</dbReference>
<gene>
    <name evidence="10" type="ORF">HZU40_28360</name>
</gene>
<dbReference type="InterPro" id="IPR051674">
    <property type="entry name" value="Malate_Decarboxylase"/>
</dbReference>
<dbReference type="GO" id="GO:0016616">
    <property type="term" value="F:oxidoreductase activity, acting on the CH-OH group of donors, NAD or NADP as acceptor"/>
    <property type="evidence" value="ECO:0007669"/>
    <property type="project" value="InterPro"/>
</dbReference>
<accession>A0A7G8PCH3</accession>
<evidence type="ECO:0000256" key="7">
    <source>
        <dbReference type="PIRSR" id="PIRSR000106-3"/>
    </source>
</evidence>
<evidence type="ECO:0000256" key="4">
    <source>
        <dbReference type="ARBA" id="ARBA00023002"/>
    </source>
</evidence>
<evidence type="ECO:0000256" key="1">
    <source>
        <dbReference type="ARBA" id="ARBA00001936"/>
    </source>
</evidence>
<dbReference type="AlphaFoldDB" id="A0A7G8PCH3"/>
<dbReference type="InterPro" id="IPR001891">
    <property type="entry name" value="Malic_OxRdtase"/>
</dbReference>
<dbReference type="Pfam" id="PF00390">
    <property type="entry name" value="malic"/>
    <property type="match status" value="1"/>
</dbReference>
<dbReference type="Gene3D" id="3.40.50.10380">
    <property type="entry name" value="Malic enzyme, N-terminal domain"/>
    <property type="match status" value="1"/>
</dbReference>
<dbReference type="EMBL" id="CP059894">
    <property type="protein sequence ID" value="QNJ92039.1"/>
    <property type="molecule type" value="Genomic_DNA"/>
</dbReference>
<dbReference type="PIRSF" id="PIRSF000106">
    <property type="entry name" value="ME"/>
    <property type="match status" value="1"/>
</dbReference>
<dbReference type="InterPro" id="IPR012302">
    <property type="entry name" value="Malic_NAD-bd"/>
</dbReference>
<feature type="active site" description="Proton acceptor" evidence="5">
    <location>
        <position position="99"/>
    </location>
</feature>
<feature type="domain" description="Malic enzyme N-terminal" evidence="9">
    <location>
        <begin position="23"/>
        <end position="156"/>
    </location>
</feature>
<dbReference type="SUPFAM" id="SSF51735">
    <property type="entry name" value="NAD(P)-binding Rossmann-fold domains"/>
    <property type="match status" value="1"/>
</dbReference>
<dbReference type="CDD" id="cd05311">
    <property type="entry name" value="NAD_bind_2_malic_enz"/>
    <property type="match status" value="1"/>
</dbReference>
<comment type="cofactor">
    <cofactor evidence="1">
        <name>Mn(2+)</name>
        <dbReference type="ChEBI" id="CHEBI:29035"/>
    </cofactor>
</comment>
<dbReference type="InterPro" id="IPR012301">
    <property type="entry name" value="Malic_N_dom"/>
</dbReference>
<dbReference type="KEGG" id="mflu:HZU40_28360"/>
<evidence type="ECO:0000256" key="5">
    <source>
        <dbReference type="PIRSR" id="PIRSR000106-1"/>
    </source>
</evidence>
<dbReference type="InterPro" id="IPR036291">
    <property type="entry name" value="NAD(P)-bd_dom_sf"/>
</dbReference>
<comment type="cofactor">
    <cofactor evidence="7">
        <name>Mg(2+)</name>
        <dbReference type="ChEBI" id="CHEBI:18420"/>
    </cofactor>
    <cofactor evidence="7">
        <name>Mn(2+)</name>
        <dbReference type="ChEBI" id="CHEBI:29035"/>
    </cofactor>
    <text evidence="7">Divalent metal cations. Prefers magnesium or manganese.</text>
</comment>
<evidence type="ECO:0000256" key="2">
    <source>
        <dbReference type="ARBA" id="ARBA00008785"/>
    </source>
</evidence>
<evidence type="ECO:0000256" key="6">
    <source>
        <dbReference type="PIRSR" id="PIRSR000106-2"/>
    </source>
</evidence>
<dbReference type="GO" id="GO:0046872">
    <property type="term" value="F:metal ion binding"/>
    <property type="evidence" value="ECO:0007669"/>
    <property type="project" value="UniProtKB-KW"/>
</dbReference>
<feature type="active site" description="Proton donor" evidence="5">
    <location>
        <position position="44"/>
    </location>
</feature>
<dbReference type="RefSeq" id="WP_090363648.1">
    <property type="nucleotide sequence ID" value="NZ_CP059894.1"/>
</dbReference>
<evidence type="ECO:0000259" key="9">
    <source>
        <dbReference type="SMART" id="SM01274"/>
    </source>
</evidence>
<dbReference type="SUPFAM" id="SSF53223">
    <property type="entry name" value="Aminoacid dehydrogenase-like, N-terminal domain"/>
    <property type="match status" value="1"/>
</dbReference>
<feature type="domain" description="Malic enzyme NAD-binding" evidence="8">
    <location>
        <begin position="168"/>
        <end position="388"/>
    </location>
</feature>
<reference evidence="10 11" key="1">
    <citation type="submission" date="2020-07" db="EMBL/GenBank/DDBJ databases">
        <title>Draft genome sequence of four isobutane-metabolizing strains capable of cometabolically degrading diverse ether contaminants.</title>
        <authorList>
            <person name="Chen W."/>
            <person name="Faulkner N."/>
            <person name="Smith C."/>
            <person name="Hyman M."/>
        </authorList>
    </citation>
    <scope>NUCLEOTIDE SEQUENCE [LARGE SCALE GENOMIC DNA]</scope>
    <source>
        <strain evidence="10 11">2A</strain>
    </source>
</reference>
<name>A0A7G8PCH3_9MYCO</name>
<evidence type="ECO:0000256" key="3">
    <source>
        <dbReference type="ARBA" id="ARBA00022723"/>
    </source>
</evidence>
<dbReference type="InterPro" id="IPR046346">
    <property type="entry name" value="Aminoacid_DH-like_N_sf"/>
</dbReference>
<comment type="similarity">
    <text evidence="2">Belongs to the malic enzymes family.</text>
</comment>
<keyword evidence="4" id="KW-0560">Oxidoreductase</keyword>
<feature type="binding site" evidence="7">
    <location>
        <position position="141"/>
    </location>
    <ligand>
        <name>a divalent metal cation</name>
        <dbReference type="ChEBI" id="CHEBI:60240"/>
    </ligand>
</feature>
<feature type="binding site" evidence="7">
    <location>
        <position position="142"/>
    </location>
    <ligand>
        <name>a divalent metal cation</name>
        <dbReference type="ChEBI" id="CHEBI:60240"/>
    </ligand>
</feature>
<dbReference type="GO" id="GO:0051287">
    <property type="term" value="F:NAD binding"/>
    <property type="evidence" value="ECO:0007669"/>
    <property type="project" value="InterPro"/>
</dbReference>
<protein>
    <submittedName>
        <fullName evidence="10">NADP-dependent malic enzyme</fullName>
    </submittedName>
</protein>
<feature type="binding site" evidence="7">
    <location>
        <position position="167"/>
    </location>
    <ligand>
        <name>a divalent metal cation</name>
        <dbReference type="ChEBI" id="CHEBI:60240"/>
    </ligand>
</feature>